<dbReference type="EMBL" id="GDJX01010647">
    <property type="protein sequence ID" value="JAT57289.1"/>
    <property type="molecule type" value="Transcribed_RNA"/>
</dbReference>
<name>A0A1D1YRQ0_9ARAE</name>
<proteinExistence type="predicted"/>
<organism evidence="1">
    <name type="scientific">Anthurium amnicola</name>
    <dbReference type="NCBI Taxonomy" id="1678845"/>
    <lineage>
        <taxon>Eukaryota</taxon>
        <taxon>Viridiplantae</taxon>
        <taxon>Streptophyta</taxon>
        <taxon>Embryophyta</taxon>
        <taxon>Tracheophyta</taxon>
        <taxon>Spermatophyta</taxon>
        <taxon>Magnoliopsida</taxon>
        <taxon>Liliopsida</taxon>
        <taxon>Araceae</taxon>
        <taxon>Pothoideae</taxon>
        <taxon>Potheae</taxon>
        <taxon>Anthurium</taxon>
    </lineage>
</organism>
<accession>A0A1D1YRQ0</accession>
<gene>
    <name evidence="1" type="primary">rpoB_56</name>
    <name evidence="1" type="ORF">g.69439</name>
</gene>
<sequence>MSTIYQYLRNRTFPPSSALDSATPLPFPSVQEEIRILTPSLQIFAVERRCAGGRWRSPRIRSLPFWTTACTTPLKCWDAFLFPQLLQMLKAVHGLRLKLWLETDGLAWDSG</sequence>
<protein>
    <submittedName>
        <fullName evidence="1">DNA-directed RNA polymerase subunit beta</fullName>
    </submittedName>
</protein>
<dbReference type="GO" id="GO:0000428">
    <property type="term" value="C:DNA-directed RNA polymerase complex"/>
    <property type="evidence" value="ECO:0007669"/>
    <property type="project" value="UniProtKB-KW"/>
</dbReference>
<keyword evidence="1" id="KW-0240">DNA-directed RNA polymerase</keyword>
<reference evidence="1" key="1">
    <citation type="submission" date="2015-07" db="EMBL/GenBank/DDBJ databases">
        <title>Transcriptome Assembly of Anthurium amnicola.</title>
        <authorList>
            <person name="Suzuki J."/>
        </authorList>
    </citation>
    <scope>NUCLEOTIDE SEQUENCE</scope>
</reference>
<evidence type="ECO:0000313" key="1">
    <source>
        <dbReference type="EMBL" id="JAT57289.1"/>
    </source>
</evidence>
<keyword evidence="1" id="KW-0804">Transcription</keyword>
<dbReference type="AlphaFoldDB" id="A0A1D1YRQ0"/>